<dbReference type="PANTHER" id="PTHR39585">
    <property type="entry name" value="FAD ASSEMBLY FACTOR SDHE"/>
    <property type="match status" value="1"/>
</dbReference>
<keyword evidence="4" id="KW-0963">Cytoplasm</keyword>
<dbReference type="InterPro" id="IPR036714">
    <property type="entry name" value="SDH_sf"/>
</dbReference>
<evidence type="ECO:0000256" key="4">
    <source>
        <dbReference type="ARBA" id="ARBA00022490"/>
    </source>
</evidence>
<sequence>MPHHHELHRCLSEGPESGQGDRQHQGHDGHPGDLMMDSRYDRAARQRIRWHSRRGLLEMDLVLTRFLDRHFDTLGDEEMDAYVRLLELIDTEFLEIVNGKRDVDDPALQPLVDMLRAV</sequence>
<comment type="similarity">
    <text evidence="2">Belongs to the SdhE FAD assembly factor family.</text>
</comment>
<keyword evidence="5" id="KW-0143">Chaperone</keyword>
<accession>A0A248LLD6</accession>
<name>A0A248LLD6_9NEIS</name>
<evidence type="ECO:0000313" key="8">
    <source>
        <dbReference type="Proteomes" id="UP000197424"/>
    </source>
</evidence>
<dbReference type="AlphaFoldDB" id="A0A248LLD6"/>
<evidence type="ECO:0000256" key="6">
    <source>
        <dbReference type="SAM" id="MobiDB-lite"/>
    </source>
</evidence>
<evidence type="ECO:0000256" key="3">
    <source>
        <dbReference type="ARBA" id="ARBA00019418"/>
    </source>
</evidence>
<dbReference type="GO" id="GO:0005737">
    <property type="term" value="C:cytoplasm"/>
    <property type="evidence" value="ECO:0007669"/>
    <property type="project" value="UniProtKB-SubCell"/>
</dbReference>
<gene>
    <name evidence="7" type="ORF">LHGZ1_2488</name>
</gene>
<evidence type="ECO:0000256" key="2">
    <source>
        <dbReference type="ARBA" id="ARBA00008571"/>
    </source>
</evidence>
<feature type="compositionally biased region" description="Basic and acidic residues" evidence="6">
    <location>
        <begin position="19"/>
        <end position="38"/>
    </location>
</feature>
<reference evidence="8" key="1">
    <citation type="submission" date="2017-06" db="EMBL/GenBank/DDBJ databases">
        <title>Whole genome sequence of Laribacter hongkongensis LHGZ1.</title>
        <authorList>
            <person name="Chen D."/>
            <person name="Wu H."/>
            <person name="Chen J."/>
        </authorList>
    </citation>
    <scope>NUCLEOTIDE SEQUENCE [LARGE SCALE GENOMIC DNA]</scope>
    <source>
        <strain evidence="8">LHGZ1</strain>
    </source>
</reference>
<evidence type="ECO:0000256" key="5">
    <source>
        <dbReference type="ARBA" id="ARBA00023186"/>
    </source>
</evidence>
<protein>
    <recommendedName>
        <fullName evidence="3">FAD assembly factor SdhE</fullName>
    </recommendedName>
</protein>
<feature type="region of interest" description="Disordered" evidence="6">
    <location>
        <begin position="1"/>
        <end position="38"/>
    </location>
</feature>
<dbReference type="EMBL" id="CP022115">
    <property type="protein sequence ID" value="ASJ25319.1"/>
    <property type="molecule type" value="Genomic_DNA"/>
</dbReference>
<proteinExistence type="inferred from homology"/>
<organism evidence="7 8">
    <name type="scientific">Laribacter hongkongensis</name>
    <dbReference type="NCBI Taxonomy" id="168471"/>
    <lineage>
        <taxon>Bacteria</taxon>
        <taxon>Pseudomonadati</taxon>
        <taxon>Pseudomonadota</taxon>
        <taxon>Betaproteobacteria</taxon>
        <taxon>Neisseriales</taxon>
        <taxon>Aquaspirillaceae</taxon>
        <taxon>Laribacter</taxon>
    </lineage>
</organism>
<dbReference type="InterPro" id="IPR005631">
    <property type="entry name" value="SDH"/>
</dbReference>
<dbReference type="GO" id="GO:0006105">
    <property type="term" value="P:succinate metabolic process"/>
    <property type="evidence" value="ECO:0007669"/>
    <property type="project" value="TreeGrafter"/>
</dbReference>
<dbReference type="PANTHER" id="PTHR39585:SF1">
    <property type="entry name" value="FAD ASSEMBLY FACTOR SDHE"/>
    <property type="match status" value="1"/>
</dbReference>
<dbReference type="Pfam" id="PF03937">
    <property type="entry name" value="Sdh5"/>
    <property type="match status" value="1"/>
</dbReference>
<dbReference type="Proteomes" id="UP000197424">
    <property type="component" value="Chromosome"/>
</dbReference>
<dbReference type="SUPFAM" id="SSF109910">
    <property type="entry name" value="YgfY-like"/>
    <property type="match status" value="1"/>
</dbReference>
<dbReference type="InterPro" id="IPR050531">
    <property type="entry name" value="SdhE_FAD_assembly_factor"/>
</dbReference>
<dbReference type="Gene3D" id="1.10.150.250">
    <property type="entry name" value="Flavinator of succinate dehydrogenase"/>
    <property type="match status" value="1"/>
</dbReference>
<comment type="subcellular location">
    <subcellularLocation>
        <location evidence="1">Cytoplasm</location>
    </subcellularLocation>
</comment>
<evidence type="ECO:0000256" key="1">
    <source>
        <dbReference type="ARBA" id="ARBA00004496"/>
    </source>
</evidence>
<evidence type="ECO:0000313" key="7">
    <source>
        <dbReference type="EMBL" id="ASJ25319.1"/>
    </source>
</evidence>